<dbReference type="OrthoDB" id="3026777at2759"/>
<dbReference type="WBParaSite" id="SBAD_0000584001-mRNA-1">
    <property type="protein sequence ID" value="SBAD_0000584001-mRNA-1"/>
    <property type="gene ID" value="SBAD_0000584001"/>
</dbReference>
<evidence type="ECO:0000313" key="6">
    <source>
        <dbReference type="EMBL" id="VDP07765.1"/>
    </source>
</evidence>
<dbReference type="GO" id="GO:0022857">
    <property type="term" value="F:transmembrane transporter activity"/>
    <property type="evidence" value="ECO:0007669"/>
    <property type="project" value="InterPro"/>
</dbReference>
<dbReference type="GO" id="GO:0016020">
    <property type="term" value="C:membrane"/>
    <property type="evidence" value="ECO:0007669"/>
    <property type="project" value="UniProtKB-SubCell"/>
</dbReference>
<feature type="transmembrane region" description="Helical" evidence="5">
    <location>
        <begin position="122"/>
        <end position="142"/>
    </location>
</feature>
<accession>A0A183IPS0</accession>
<dbReference type="PANTHER" id="PTHR23507">
    <property type="entry name" value="ZGC:174356"/>
    <property type="match status" value="1"/>
</dbReference>
<evidence type="ECO:0000313" key="7">
    <source>
        <dbReference type="Proteomes" id="UP000270296"/>
    </source>
</evidence>
<evidence type="ECO:0000256" key="4">
    <source>
        <dbReference type="ARBA" id="ARBA00023136"/>
    </source>
</evidence>
<proteinExistence type="predicted"/>
<evidence type="ECO:0000256" key="2">
    <source>
        <dbReference type="ARBA" id="ARBA00022692"/>
    </source>
</evidence>
<feature type="transmembrane region" description="Helical" evidence="5">
    <location>
        <begin position="352"/>
        <end position="370"/>
    </location>
</feature>
<evidence type="ECO:0000256" key="3">
    <source>
        <dbReference type="ARBA" id="ARBA00022989"/>
    </source>
</evidence>
<reference evidence="6 7" key="2">
    <citation type="submission" date="2018-11" db="EMBL/GenBank/DDBJ databases">
        <authorList>
            <consortium name="Pathogen Informatics"/>
        </authorList>
    </citation>
    <scope>NUCLEOTIDE SEQUENCE [LARGE SCALE GENOMIC DNA]</scope>
</reference>
<dbReference type="InterPro" id="IPR036259">
    <property type="entry name" value="MFS_trans_sf"/>
</dbReference>
<keyword evidence="7" id="KW-1185">Reference proteome</keyword>
<feature type="transmembrane region" description="Helical" evidence="5">
    <location>
        <begin position="148"/>
        <end position="172"/>
    </location>
</feature>
<feature type="transmembrane region" description="Helical" evidence="5">
    <location>
        <begin position="36"/>
        <end position="56"/>
    </location>
</feature>
<keyword evidence="2 5" id="KW-0812">Transmembrane</keyword>
<feature type="transmembrane region" description="Helical" evidence="5">
    <location>
        <begin position="376"/>
        <end position="396"/>
    </location>
</feature>
<dbReference type="Gene3D" id="1.20.1250.20">
    <property type="entry name" value="MFS general substrate transporter like domains"/>
    <property type="match status" value="1"/>
</dbReference>
<feature type="transmembrane region" description="Helical" evidence="5">
    <location>
        <begin position="408"/>
        <end position="425"/>
    </location>
</feature>
<sequence length="480" mass="53657">MDVRTRMECENKRSMVLKLTITKCHQLRKYLTVEPFIFCYFLGYSVFFSASFPAFYNKVCMETLKSAYKCSQLDRDLSEQNTVQTVTTNWLMYMQIARFLPTLVGSMFFGSYGDCYGRKVPLLIAEASFVLYMAFYLVLVTLQRCPVYSLIIVSTIYSMTGHHVTFLTAIFSEIADHTEDKRQLTARYTVLTAFWTLSGLIGGYVSSGLLMVLTYQYVMVIGISVVALTFICSVLSYPNQDRKSYMKSEARCGEFFKSGMSLYVLAVKTALKKRPSNGRLYLALICIISIVYASEDSGMDNLASLFAFHSPLSWDAHLLATWGATNSAAALVGSLIAAYINEKLRLHSLTSVMIGLASESLRMAMIAGSVHTWMMFLVPVLGCASTFGFSAIKAYVVQLGSAQESGELLACITSFMNLFTLYSAIVYNNMYVATLSIYHGFVFAFASVTVFFCLLIVWGMKLVQDRNLRNSTSHSITPST</sequence>
<feature type="transmembrane region" description="Helical" evidence="5">
    <location>
        <begin position="437"/>
        <end position="460"/>
    </location>
</feature>
<gene>
    <name evidence="6" type="ORF">SBAD_LOCUS5617</name>
</gene>
<organism evidence="8">
    <name type="scientific">Soboliphyme baturini</name>
    <dbReference type="NCBI Taxonomy" id="241478"/>
    <lineage>
        <taxon>Eukaryota</taxon>
        <taxon>Metazoa</taxon>
        <taxon>Ecdysozoa</taxon>
        <taxon>Nematoda</taxon>
        <taxon>Enoplea</taxon>
        <taxon>Dorylaimia</taxon>
        <taxon>Dioctophymatida</taxon>
        <taxon>Dioctophymatoidea</taxon>
        <taxon>Soboliphymatidae</taxon>
        <taxon>Soboliphyme</taxon>
    </lineage>
</organism>
<evidence type="ECO:0000256" key="1">
    <source>
        <dbReference type="ARBA" id="ARBA00004141"/>
    </source>
</evidence>
<keyword evidence="4 5" id="KW-0472">Membrane</keyword>
<keyword evidence="3 5" id="KW-1133">Transmembrane helix</keyword>
<dbReference type="PANTHER" id="PTHR23507:SF1">
    <property type="entry name" value="FI18259P1-RELATED"/>
    <property type="match status" value="1"/>
</dbReference>
<dbReference type="AlphaFoldDB" id="A0A183IPS0"/>
<dbReference type="SUPFAM" id="SSF103473">
    <property type="entry name" value="MFS general substrate transporter"/>
    <property type="match status" value="1"/>
</dbReference>
<dbReference type="EMBL" id="UZAM01009121">
    <property type="protein sequence ID" value="VDP07765.1"/>
    <property type="molecule type" value="Genomic_DNA"/>
</dbReference>
<dbReference type="Proteomes" id="UP000270296">
    <property type="component" value="Unassembled WGS sequence"/>
</dbReference>
<feature type="transmembrane region" description="Helical" evidence="5">
    <location>
        <begin position="217"/>
        <end position="237"/>
    </location>
</feature>
<dbReference type="Pfam" id="PF07690">
    <property type="entry name" value="MFS_1"/>
    <property type="match status" value="1"/>
</dbReference>
<feature type="transmembrane region" description="Helical" evidence="5">
    <location>
        <begin position="314"/>
        <end position="340"/>
    </location>
</feature>
<dbReference type="InterPro" id="IPR011701">
    <property type="entry name" value="MFS"/>
</dbReference>
<feature type="transmembrane region" description="Helical" evidence="5">
    <location>
        <begin position="90"/>
        <end position="110"/>
    </location>
</feature>
<evidence type="ECO:0000313" key="8">
    <source>
        <dbReference type="WBParaSite" id="SBAD_0000584001-mRNA-1"/>
    </source>
</evidence>
<name>A0A183IPS0_9BILA</name>
<feature type="transmembrane region" description="Helical" evidence="5">
    <location>
        <begin position="278"/>
        <end position="294"/>
    </location>
</feature>
<feature type="transmembrane region" description="Helical" evidence="5">
    <location>
        <begin position="184"/>
        <end position="205"/>
    </location>
</feature>
<protein>
    <submittedName>
        <fullName evidence="8">MFS domain-containing protein</fullName>
    </submittedName>
</protein>
<reference evidence="8" key="1">
    <citation type="submission" date="2016-06" db="UniProtKB">
        <authorList>
            <consortium name="WormBaseParasite"/>
        </authorList>
    </citation>
    <scope>IDENTIFICATION</scope>
</reference>
<evidence type="ECO:0000256" key="5">
    <source>
        <dbReference type="SAM" id="Phobius"/>
    </source>
</evidence>
<comment type="subcellular location">
    <subcellularLocation>
        <location evidence="1">Membrane</location>
        <topology evidence="1">Multi-pass membrane protein</topology>
    </subcellularLocation>
</comment>